<dbReference type="GO" id="GO:0005576">
    <property type="term" value="C:extracellular region"/>
    <property type="evidence" value="ECO:0007669"/>
    <property type="project" value="UniProtKB-SubCell"/>
</dbReference>
<dbReference type="Pfam" id="PF07249">
    <property type="entry name" value="Cerato-platanin"/>
    <property type="match status" value="1"/>
</dbReference>
<comment type="similarity">
    <text evidence="2">Belongs to the cerato-platanin family.</text>
</comment>
<evidence type="ECO:0000256" key="3">
    <source>
        <dbReference type="ARBA" id="ARBA00022525"/>
    </source>
</evidence>
<dbReference type="OrthoDB" id="4898945at2759"/>
<dbReference type="SUPFAM" id="SSF50685">
    <property type="entry name" value="Barwin-like endoglucanases"/>
    <property type="match status" value="1"/>
</dbReference>
<dbReference type="Gene3D" id="2.40.40.10">
    <property type="entry name" value="RlpA-like domain"/>
    <property type="match status" value="1"/>
</dbReference>
<dbReference type="CDD" id="cd22778">
    <property type="entry name" value="DPBB_CEPL-like"/>
    <property type="match status" value="1"/>
</dbReference>
<dbReference type="Proteomes" id="UP000521943">
    <property type="component" value="Unassembled WGS sequence"/>
</dbReference>
<accession>A0A8H6MDM3</accession>
<evidence type="ECO:0000313" key="4">
    <source>
        <dbReference type="EMBL" id="KAF6764660.1"/>
    </source>
</evidence>
<name>A0A8H6MDM3_9AGAR</name>
<dbReference type="InterPro" id="IPR036908">
    <property type="entry name" value="RlpA-like_sf"/>
</dbReference>
<dbReference type="InterPro" id="IPR010829">
    <property type="entry name" value="Cerato-platanin"/>
</dbReference>
<evidence type="ECO:0000313" key="5">
    <source>
        <dbReference type="Proteomes" id="UP000521943"/>
    </source>
</evidence>
<evidence type="ECO:0000256" key="2">
    <source>
        <dbReference type="ARBA" id="ARBA00010421"/>
    </source>
</evidence>
<protein>
    <submittedName>
        <fullName evidence="4">Cerato-platanin-domain-containing protein</fullName>
    </submittedName>
</protein>
<dbReference type="EMBL" id="JACGCI010000003">
    <property type="protein sequence ID" value="KAF6764660.1"/>
    <property type="molecule type" value="Genomic_DNA"/>
</dbReference>
<gene>
    <name evidence="4" type="ORF">DFP72DRAFT_319423</name>
</gene>
<dbReference type="AlphaFoldDB" id="A0A8H6MDM3"/>
<keyword evidence="3" id="KW-0964">Secreted</keyword>
<organism evidence="4 5">
    <name type="scientific">Ephemerocybe angulata</name>
    <dbReference type="NCBI Taxonomy" id="980116"/>
    <lineage>
        <taxon>Eukaryota</taxon>
        <taxon>Fungi</taxon>
        <taxon>Dikarya</taxon>
        <taxon>Basidiomycota</taxon>
        <taxon>Agaricomycotina</taxon>
        <taxon>Agaricomycetes</taxon>
        <taxon>Agaricomycetidae</taxon>
        <taxon>Agaricales</taxon>
        <taxon>Agaricineae</taxon>
        <taxon>Psathyrellaceae</taxon>
        <taxon>Ephemerocybe</taxon>
    </lineage>
</organism>
<evidence type="ECO:0000256" key="1">
    <source>
        <dbReference type="ARBA" id="ARBA00004613"/>
    </source>
</evidence>
<keyword evidence="5" id="KW-1185">Reference proteome</keyword>
<proteinExistence type="inferred from homology"/>
<sequence>MSSLASEFARRFSRTAHGTWSLPMKSFGSVTEEALFRMITRRILEGTRHARVAYPRTSFEIKGALFLDKDSAPKTAKPTSTLTFIASIAAAAMGQTTSCSYDSTFDNAAQSLAVVACSDGANGLLTRGFTTFGSLPAFPRIGAAPAVTGWNSPACGTCWELAYQGRSINVIALDYGPNGFDISKTAMNQLTNGQAEQLGRVNVDYRQLDKSACGL</sequence>
<comment type="subcellular location">
    <subcellularLocation>
        <location evidence="1">Secreted</location>
    </subcellularLocation>
</comment>
<reference evidence="4 5" key="1">
    <citation type="submission" date="2020-07" db="EMBL/GenBank/DDBJ databases">
        <title>Comparative genomics of pyrophilous fungi reveals a link between fire events and developmental genes.</title>
        <authorList>
            <consortium name="DOE Joint Genome Institute"/>
            <person name="Steindorff A.S."/>
            <person name="Carver A."/>
            <person name="Calhoun S."/>
            <person name="Stillman K."/>
            <person name="Liu H."/>
            <person name="Lipzen A."/>
            <person name="Pangilinan J."/>
            <person name="Labutti K."/>
            <person name="Bruns T.D."/>
            <person name="Grigoriev I.V."/>
        </authorList>
    </citation>
    <scope>NUCLEOTIDE SEQUENCE [LARGE SCALE GENOMIC DNA]</scope>
    <source>
        <strain evidence="4 5">CBS 144469</strain>
    </source>
</reference>
<comment type="caution">
    <text evidence="4">The sequence shown here is derived from an EMBL/GenBank/DDBJ whole genome shotgun (WGS) entry which is preliminary data.</text>
</comment>